<dbReference type="EMBL" id="JADOUA010000001">
    <property type="protein sequence ID" value="MBG6087376.1"/>
    <property type="molecule type" value="Genomic_DNA"/>
</dbReference>
<dbReference type="InterPro" id="IPR020084">
    <property type="entry name" value="NUDIX_hydrolase_CS"/>
</dbReference>
<dbReference type="SUPFAM" id="SSF55811">
    <property type="entry name" value="Nudix"/>
    <property type="match status" value="1"/>
</dbReference>
<dbReference type="PRINTS" id="PR00502">
    <property type="entry name" value="NUDIXFAMILY"/>
</dbReference>
<dbReference type="PROSITE" id="PS51462">
    <property type="entry name" value="NUDIX"/>
    <property type="match status" value="1"/>
</dbReference>
<accession>A0A931DGZ6</accession>
<evidence type="ECO:0000313" key="7">
    <source>
        <dbReference type="Proteomes" id="UP000614047"/>
    </source>
</evidence>
<comment type="similarity">
    <text evidence="2 4">Belongs to the Nudix hydrolase family.</text>
</comment>
<dbReference type="Pfam" id="PF00293">
    <property type="entry name" value="NUDIX"/>
    <property type="match status" value="1"/>
</dbReference>
<dbReference type="PANTHER" id="PTHR43046">
    <property type="entry name" value="GDP-MANNOSE MANNOSYL HYDROLASE"/>
    <property type="match status" value="1"/>
</dbReference>
<organism evidence="6 7">
    <name type="scientific">Actinomadura viridis</name>
    <dbReference type="NCBI Taxonomy" id="58110"/>
    <lineage>
        <taxon>Bacteria</taxon>
        <taxon>Bacillati</taxon>
        <taxon>Actinomycetota</taxon>
        <taxon>Actinomycetes</taxon>
        <taxon>Streptosporangiales</taxon>
        <taxon>Thermomonosporaceae</taxon>
        <taxon>Actinomadura</taxon>
    </lineage>
</organism>
<dbReference type="Proteomes" id="UP000614047">
    <property type="component" value="Unassembled WGS sequence"/>
</dbReference>
<comment type="caution">
    <text evidence="6">The sequence shown here is derived from an EMBL/GenBank/DDBJ whole genome shotgun (WGS) entry which is preliminary data.</text>
</comment>
<dbReference type="InterPro" id="IPR015797">
    <property type="entry name" value="NUDIX_hydrolase-like_dom_sf"/>
</dbReference>
<keyword evidence="3 4" id="KW-0378">Hydrolase</keyword>
<dbReference type="InterPro" id="IPR020476">
    <property type="entry name" value="Nudix_hydrolase"/>
</dbReference>
<gene>
    <name evidence="6" type="ORF">IW256_001489</name>
</gene>
<proteinExistence type="inferred from homology"/>
<dbReference type="AlphaFoldDB" id="A0A931DGZ6"/>
<reference evidence="6" key="1">
    <citation type="submission" date="2020-11" db="EMBL/GenBank/DDBJ databases">
        <title>Sequencing the genomes of 1000 actinobacteria strains.</title>
        <authorList>
            <person name="Klenk H.-P."/>
        </authorList>
    </citation>
    <scope>NUCLEOTIDE SEQUENCE</scope>
    <source>
        <strain evidence="6">DSM 43175</strain>
    </source>
</reference>
<evidence type="ECO:0000256" key="1">
    <source>
        <dbReference type="ARBA" id="ARBA00001946"/>
    </source>
</evidence>
<dbReference type="GO" id="GO:0016787">
    <property type="term" value="F:hydrolase activity"/>
    <property type="evidence" value="ECO:0007669"/>
    <property type="project" value="UniProtKB-KW"/>
</dbReference>
<evidence type="ECO:0000256" key="2">
    <source>
        <dbReference type="ARBA" id="ARBA00005582"/>
    </source>
</evidence>
<dbReference type="InterPro" id="IPR000086">
    <property type="entry name" value="NUDIX_hydrolase_dom"/>
</dbReference>
<dbReference type="PROSITE" id="PS00893">
    <property type="entry name" value="NUDIX_BOX"/>
    <property type="match status" value="1"/>
</dbReference>
<evidence type="ECO:0000256" key="4">
    <source>
        <dbReference type="RuleBase" id="RU003476"/>
    </source>
</evidence>
<keyword evidence="7" id="KW-1185">Reference proteome</keyword>
<sequence>MKVRCVGGIAQDGSGRLLMIRRGRAPSAGLWSLPGGRVEPGEGDEEAVVREMREETGLEVSVGALVGTVERPGADGVTYEIHDYAVTALGGTLRAGDDAADARWVTPAELRALPTAPGVLEALREWGIT</sequence>
<comment type="cofactor">
    <cofactor evidence="1">
        <name>Mg(2+)</name>
        <dbReference type="ChEBI" id="CHEBI:18420"/>
    </cofactor>
</comment>
<dbReference type="PANTHER" id="PTHR43046:SF14">
    <property type="entry name" value="MUTT_NUDIX FAMILY PROTEIN"/>
    <property type="match status" value="1"/>
</dbReference>
<evidence type="ECO:0000256" key="3">
    <source>
        <dbReference type="ARBA" id="ARBA00022801"/>
    </source>
</evidence>
<feature type="domain" description="Nudix hydrolase" evidence="5">
    <location>
        <begin position="1"/>
        <end position="127"/>
    </location>
</feature>
<name>A0A931DGZ6_9ACTN</name>
<protein>
    <submittedName>
        <fullName evidence="6">ADP-ribose pyrophosphatase YjhB (NUDIX family)</fullName>
    </submittedName>
</protein>
<dbReference type="CDD" id="cd04673">
    <property type="entry name" value="NUDIX_ADPRase"/>
    <property type="match status" value="1"/>
</dbReference>
<dbReference type="Gene3D" id="3.90.79.10">
    <property type="entry name" value="Nucleoside Triphosphate Pyrophosphohydrolase"/>
    <property type="match status" value="1"/>
</dbReference>
<evidence type="ECO:0000313" key="6">
    <source>
        <dbReference type="EMBL" id="MBG6087376.1"/>
    </source>
</evidence>
<dbReference type="RefSeq" id="WP_197010246.1">
    <property type="nucleotide sequence ID" value="NZ_BAABES010000006.1"/>
</dbReference>
<evidence type="ECO:0000259" key="5">
    <source>
        <dbReference type="PROSITE" id="PS51462"/>
    </source>
</evidence>